<dbReference type="Proteomes" id="UP000036951">
    <property type="component" value="Unassembled WGS sequence"/>
</dbReference>
<evidence type="ECO:0008006" key="3">
    <source>
        <dbReference type="Google" id="ProtNLM"/>
    </source>
</evidence>
<dbReference type="AlphaFoldDB" id="A0A8E1R3U7"/>
<gene>
    <name evidence="1" type="ORF">ACU52_01380</name>
</gene>
<accession>A0A8E1R3U7</accession>
<dbReference type="NCBIfam" id="NF007714">
    <property type="entry name" value="PRK10410.1-2"/>
    <property type="match status" value="1"/>
</dbReference>
<proteinExistence type="predicted"/>
<organism evidence="1 2">
    <name type="scientific">Xylanibacter rarus</name>
    <dbReference type="NCBI Taxonomy" id="1676614"/>
    <lineage>
        <taxon>Bacteria</taxon>
        <taxon>Pseudomonadati</taxon>
        <taxon>Bacteroidota</taxon>
        <taxon>Bacteroidia</taxon>
        <taxon>Bacteroidales</taxon>
        <taxon>Prevotellaceae</taxon>
        <taxon>Xylanibacter</taxon>
    </lineage>
</organism>
<dbReference type="InterPro" id="IPR020483">
    <property type="entry name" value="Uncharacterised_YgbA"/>
</dbReference>
<dbReference type="EMBL" id="LFQU01000001">
    <property type="protein sequence ID" value="KOO69822.1"/>
    <property type="molecule type" value="Genomic_DNA"/>
</dbReference>
<sequence>MPLTPRTAHELHTVELMIRLYCRHKEGNRELCPQCRELLEYASSRLARCPFQDNKPTCRLCKVHCYKPEKREQIRQVMRYAGPRMLLYYPADAIKHMAREIALKMKRKGK</sequence>
<dbReference type="Pfam" id="PF11756">
    <property type="entry name" value="YgbA_NO"/>
    <property type="match status" value="1"/>
</dbReference>
<dbReference type="OrthoDB" id="164329at2"/>
<reference evidence="1 2" key="1">
    <citation type="submission" date="2015-06" db="EMBL/GenBank/DDBJ databases">
        <title>Prevotella sp. 109, sp. nov., a novel member of the family Prevotellaceae isolated from human faeces.</title>
        <authorList>
            <person name="Shkoporov A.N."/>
            <person name="Chaplin A.V."/>
            <person name="Kafarskaia L.I."/>
            <person name="Efimov B.A."/>
        </authorList>
    </citation>
    <scope>NUCLEOTIDE SEQUENCE [LARGE SCALE GENOMIC DNA]</scope>
    <source>
        <strain evidence="1 2">109</strain>
    </source>
</reference>
<dbReference type="RefSeq" id="WP_053397459.1">
    <property type="nucleotide sequence ID" value="NZ_DAWBWQ010000125.1"/>
</dbReference>
<name>A0A8E1R3U7_9BACT</name>
<keyword evidence="2" id="KW-1185">Reference proteome</keyword>
<comment type="caution">
    <text evidence="1">The sequence shown here is derived from an EMBL/GenBank/DDBJ whole genome shotgun (WGS) entry which is preliminary data.</text>
</comment>
<evidence type="ECO:0000313" key="1">
    <source>
        <dbReference type="EMBL" id="KOO69822.1"/>
    </source>
</evidence>
<evidence type="ECO:0000313" key="2">
    <source>
        <dbReference type="Proteomes" id="UP000036951"/>
    </source>
</evidence>
<protein>
    <recommendedName>
        <fullName evidence="3">Nitrous oxide regulator</fullName>
    </recommendedName>
</protein>